<dbReference type="EMBL" id="BSXW01000719">
    <property type="protein sequence ID" value="GMF28536.1"/>
    <property type="molecule type" value="Genomic_DNA"/>
</dbReference>
<keyword evidence="3" id="KW-1185">Reference proteome</keyword>
<comment type="caution">
    <text evidence="2">The sequence shown here is derived from an EMBL/GenBank/DDBJ whole genome shotgun (WGS) entry which is preliminary data.</text>
</comment>
<organism evidence="2 3">
    <name type="scientific">Phytophthora lilii</name>
    <dbReference type="NCBI Taxonomy" id="2077276"/>
    <lineage>
        <taxon>Eukaryota</taxon>
        <taxon>Sar</taxon>
        <taxon>Stramenopiles</taxon>
        <taxon>Oomycota</taxon>
        <taxon>Peronosporomycetes</taxon>
        <taxon>Peronosporales</taxon>
        <taxon>Peronosporaceae</taxon>
        <taxon>Phytophthora</taxon>
    </lineage>
</organism>
<protein>
    <submittedName>
        <fullName evidence="2">Unnamed protein product</fullName>
    </submittedName>
</protein>
<gene>
    <name evidence="2" type="ORF">Plil01_001202700</name>
</gene>
<evidence type="ECO:0000256" key="1">
    <source>
        <dbReference type="SAM" id="MobiDB-lite"/>
    </source>
</evidence>
<accession>A0A9W6X3G6</accession>
<reference evidence="2" key="1">
    <citation type="submission" date="2023-04" db="EMBL/GenBank/DDBJ databases">
        <title>Phytophthora lilii NBRC 32176.</title>
        <authorList>
            <person name="Ichikawa N."/>
            <person name="Sato H."/>
            <person name="Tonouchi N."/>
        </authorList>
    </citation>
    <scope>NUCLEOTIDE SEQUENCE</scope>
    <source>
        <strain evidence="2">NBRC 32176</strain>
    </source>
</reference>
<evidence type="ECO:0000313" key="3">
    <source>
        <dbReference type="Proteomes" id="UP001165083"/>
    </source>
</evidence>
<evidence type="ECO:0000313" key="2">
    <source>
        <dbReference type="EMBL" id="GMF28536.1"/>
    </source>
</evidence>
<sequence length="428" mass="46591">MIVFAQGIVGIAYPVFNAIFINFSGAQQTLFAFAMPVIKFVTKQIIANRAASFHEYVGPIVVFSVDVFNVFYASICLQTATSATTALIIIAPDSFSLVLAVYDIFRHSKLGQSHVAKINTLSKSYLGKLQELVVAQNSNPIQNQTHRFRVHAPFEIQLSDESKAFMNNLIIATQHACQSDTTEPMVHATTRLIASCNIRNTRGPTLITREPSIPPKVTESPAVAPSAAVATNAFDFMSNEETVYEALQTLFHSEYVLMTEYIDFMLPILYTAYLALTSAPTSRGRPGLTTTYIFTTTRVKNDVFPRRKLKCSVIGPFKVPVRNIVNSRHGAALRRRRQVRGRRGGAAGARLAAPPVRGLPQVRPEVDQLREGGVGARDAGAARKPPAARDPLLAEGQVHGAAVRSGRGSRSEAGGSVLSPHFRPESTG</sequence>
<name>A0A9W6X3G6_9STRA</name>
<proteinExistence type="predicted"/>
<dbReference type="AlphaFoldDB" id="A0A9W6X3G6"/>
<feature type="compositionally biased region" description="Low complexity" evidence="1">
    <location>
        <begin position="400"/>
        <end position="417"/>
    </location>
</feature>
<dbReference type="Proteomes" id="UP001165083">
    <property type="component" value="Unassembled WGS sequence"/>
</dbReference>
<feature type="region of interest" description="Disordered" evidence="1">
    <location>
        <begin position="373"/>
        <end position="428"/>
    </location>
</feature>